<dbReference type="InterPro" id="IPR012338">
    <property type="entry name" value="Beta-lactam/transpept-like"/>
</dbReference>
<dbReference type="InterPro" id="IPR001466">
    <property type="entry name" value="Beta-lactam-related"/>
</dbReference>
<dbReference type="Proteomes" id="UP000324241">
    <property type="component" value="Unassembled WGS sequence"/>
</dbReference>
<accession>A0A4S3JG07</accession>
<dbReference type="Pfam" id="PF00144">
    <property type="entry name" value="Beta-lactamase"/>
    <property type="match status" value="1"/>
</dbReference>
<name>A0A4S3JG07_9EURO</name>
<dbReference type="AlphaFoldDB" id="A0A4S3JG07"/>
<evidence type="ECO:0000313" key="5">
    <source>
        <dbReference type="Proteomes" id="UP000324241"/>
    </source>
</evidence>
<dbReference type="SUPFAM" id="SSF56601">
    <property type="entry name" value="beta-lactamase/transpeptidase-like"/>
    <property type="match status" value="1"/>
</dbReference>
<evidence type="ECO:0000259" key="1">
    <source>
        <dbReference type="Pfam" id="PF00144"/>
    </source>
</evidence>
<dbReference type="PANTHER" id="PTHR43319">
    <property type="entry name" value="BETA-LACTAMASE-RELATED"/>
    <property type="match status" value="1"/>
</dbReference>
<evidence type="ECO:0000313" key="2">
    <source>
        <dbReference type="EMBL" id="KAA8642033.1"/>
    </source>
</evidence>
<dbReference type="RefSeq" id="XP_033421395.1">
    <property type="nucleotide sequence ID" value="XM_033575540.1"/>
</dbReference>
<evidence type="ECO:0000313" key="4">
    <source>
        <dbReference type="Proteomes" id="UP000308092"/>
    </source>
</evidence>
<proteinExistence type="predicted"/>
<reference evidence="2 5" key="2">
    <citation type="submission" date="2019-08" db="EMBL/GenBank/DDBJ databases">
        <title>The genome sequence of a newly discovered highly antifungal drug resistant Aspergillus species, Aspergillus tanneri NIH 1004.</title>
        <authorList>
            <person name="Mounaud S."/>
            <person name="Singh I."/>
            <person name="Joardar V."/>
            <person name="Pakala S."/>
            <person name="Pakala S."/>
            <person name="Venepally P."/>
            <person name="Chung J.K."/>
            <person name="Losada L."/>
            <person name="Nierman W.C."/>
        </authorList>
    </citation>
    <scope>NUCLEOTIDE SEQUENCE [LARGE SCALE GENOMIC DNA]</scope>
    <source>
        <strain evidence="2 5">NIH1004</strain>
    </source>
</reference>
<protein>
    <recommendedName>
        <fullName evidence="1">Beta-lactamase-related domain-containing protein</fullName>
    </recommendedName>
</protein>
<organism evidence="3 4">
    <name type="scientific">Aspergillus tanneri</name>
    <dbReference type="NCBI Taxonomy" id="1220188"/>
    <lineage>
        <taxon>Eukaryota</taxon>
        <taxon>Fungi</taxon>
        <taxon>Dikarya</taxon>
        <taxon>Ascomycota</taxon>
        <taxon>Pezizomycotina</taxon>
        <taxon>Eurotiomycetes</taxon>
        <taxon>Eurotiomycetidae</taxon>
        <taxon>Eurotiales</taxon>
        <taxon>Aspergillaceae</taxon>
        <taxon>Aspergillus</taxon>
        <taxon>Aspergillus subgen. Circumdati</taxon>
    </lineage>
</organism>
<dbReference type="Proteomes" id="UP000308092">
    <property type="component" value="Unassembled WGS sequence"/>
</dbReference>
<dbReference type="OrthoDB" id="5946976at2759"/>
<evidence type="ECO:0000313" key="3">
    <source>
        <dbReference type="EMBL" id="THC94065.1"/>
    </source>
</evidence>
<dbReference type="STRING" id="1220188.A0A4S3JG07"/>
<keyword evidence="4" id="KW-1185">Reference proteome</keyword>
<dbReference type="PANTHER" id="PTHR43319:SF3">
    <property type="entry name" value="BETA-LACTAMASE-RELATED DOMAIN-CONTAINING PROTEIN"/>
    <property type="match status" value="1"/>
</dbReference>
<dbReference type="VEuPathDB" id="FungiDB:EYZ11_006435"/>
<reference evidence="3 4" key="1">
    <citation type="submission" date="2019-03" db="EMBL/GenBank/DDBJ databases">
        <title>The genome sequence of a newly discovered highly antifungal drug resistant Aspergillus species, Aspergillus tanneri NIH 1004.</title>
        <authorList>
            <person name="Mounaud S."/>
            <person name="Singh I."/>
            <person name="Joardar V."/>
            <person name="Pakala S."/>
            <person name="Pakala S."/>
            <person name="Venepally P."/>
            <person name="Hoover J."/>
            <person name="Nierman W."/>
            <person name="Chung J."/>
            <person name="Losada L."/>
        </authorList>
    </citation>
    <scope>NUCLEOTIDE SEQUENCE [LARGE SCALE GENOMIC DNA]</scope>
    <source>
        <strain evidence="3 4">NIH1004</strain>
    </source>
</reference>
<dbReference type="InterPro" id="IPR052907">
    <property type="entry name" value="Beta-lactamase/esterase"/>
</dbReference>
<feature type="domain" description="Beta-lactamase-related" evidence="1">
    <location>
        <begin position="17"/>
        <end position="358"/>
    </location>
</feature>
<sequence>MTSIQGTCDPAFSAVSDLLKELVDVGDELGASICVNIDGRNVIDIWGGHADCDRTQPWKEDTIVPVWSITKTITYVAVLLLADRGVLDLYAPVAQYWPEFAVNGKENIQVRHLLSHTAGLPSWDTPQDLQSLYNIPEATKKLALQRPWWTPGTASGYHAISQGYLLGELVCRVTGQSLGEFIREELAGPRDADFYLPVPEDLWTRIGQMDCIPPFDLPEGDTIALRAFRNVKAMSSEQCETQEFRRGGVGSMMGFSNARGFNRILSIVSLNGAVDGTRFLSPETTDLIFQEQISGVDLALGFFVRFGMGFGLPPGEANKSMDWIPDGRVCYWGGYGGSFAIMDQDRKMTITYAMNKMVMGTLGNPNTVKYVRAIYAAYDKYKSKL</sequence>
<dbReference type="EMBL" id="SOSA01000227">
    <property type="protein sequence ID" value="THC94065.1"/>
    <property type="molecule type" value="Genomic_DNA"/>
</dbReference>
<gene>
    <name evidence="2" type="ORF">ATNIH1004_010973</name>
    <name evidence="3" type="ORF">EYZ11_006435</name>
</gene>
<dbReference type="GeneID" id="54333674"/>
<dbReference type="Gene3D" id="3.40.710.10">
    <property type="entry name" value="DD-peptidase/beta-lactamase superfamily"/>
    <property type="match status" value="1"/>
</dbReference>
<comment type="caution">
    <text evidence="3">The sequence shown here is derived from an EMBL/GenBank/DDBJ whole genome shotgun (WGS) entry which is preliminary data.</text>
</comment>
<dbReference type="EMBL" id="QUQM01000008">
    <property type="protein sequence ID" value="KAA8642033.1"/>
    <property type="molecule type" value="Genomic_DNA"/>
</dbReference>